<sequence>MKVLTFLFAAIVAVSVLTKNATRHVTAVQKDSSTFKYNSAFFKAAEHIDCEKRNYRCDVKYLQLNDPFCLNGTLSECLIQIKYDEKETIRENYRIEYFYGETQQYFYKYENEIVVFVRVQHIDVKVGEFDVIDTTPYKGQTVFFYRFVAVDKNAYQLSIHLYSDQVLSGAVTLSGLYVFIPPSNEYYPKKPIIDVIQVPRNFEQKFIPKFVGNNNIKYGDFLAPDITIIAPTNLPELTTVYVPQKVDVPRLPRRRAVTLYIVTSPKISLPIIVKKFENGFEQVKHGNKVVILLK</sequence>
<evidence type="ECO:0000313" key="1">
    <source>
        <dbReference type="Proteomes" id="UP000095286"/>
    </source>
</evidence>
<protein>
    <submittedName>
        <fullName evidence="2">DUF1573 domain-containing protein</fullName>
    </submittedName>
</protein>
<dbReference type="Proteomes" id="UP000095286">
    <property type="component" value="Unplaced"/>
</dbReference>
<evidence type="ECO:0000313" key="2">
    <source>
        <dbReference type="WBParaSite" id="RSKR_0000642800.1"/>
    </source>
</evidence>
<organism evidence="1 2">
    <name type="scientific">Rhabditophanes sp. KR3021</name>
    <dbReference type="NCBI Taxonomy" id="114890"/>
    <lineage>
        <taxon>Eukaryota</taxon>
        <taxon>Metazoa</taxon>
        <taxon>Ecdysozoa</taxon>
        <taxon>Nematoda</taxon>
        <taxon>Chromadorea</taxon>
        <taxon>Rhabditida</taxon>
        <taxon>Tylenchina</taxon>
        <taxon>Panagrolaimomorpha</taxon>
        <taxon>Strongyloidoidea</taxon>
        <taxon>Alloionematidae</taxon>
        <taxon>Rhabditophanes</taxon>
    </lineage>
</organism>
<reference evidence="2" key="1">
    <citation type="submission" date="2016-11" db="UniProtKB">
        <authorList>
            <consortium name="WormBaseParasite"/>
        </authorList>
    </citation>
    <scope>IDENTIFICATION</scope>
    <source>
        <strain evidence="2">KR3021</strain>
    </source>
</reference>
<dbReference type="WBParaSite" id="RSKR_0000642800.1">
    <property type="protein sequence ID" value="RSKR_0000642800.1"/>
    <property type="gene ID" value="RSKR_0000642800"/>
</dbReference>
<proteinExistence type="predicted"/>
<name>A0AC35U1P0_9BILA</name>
<accession>A0AC35U1P0</accession>